<organism evidence="2 3">
    <name type="scientific">Diploscapter pachys</name>
    <dbReference type="NCBI Taxonomy" id="2018661"/>
    <lineage>
        <taxon>Eukaryota</taxon>
        <taxon>Metazoa</taxon>
        <taxon>Ecdysozoa</taxon>
        <taxon>Nematoda</taxon>
        <taxon>Chromadorea</taxon>
        <taxon>Rhabditida</taxon>
        <taxon>Rhabditina</taxon>
        <taxon>Rhabditomorpha</taxon>
        <taxon>Rhabditoidea</taxon>
        <taxon>Rhabditidae</taxon>
        <taxon>Diploscapter</taxon>
    </lineage>
</organism>
<dbReference type="OrthoDB" id="443318at2759"/>
<comment type="similarity">
    <text evidence="1">Belongs to the peptidase S10 family.</text>
</comment>
<comment type="caution">
    <text evidence="2">The sequence shown here is derived from an EMBL/GenBank/DDBJ whole genome shotgun (WGS) entry which is preliminary data.</text>
</comment>
<dbReference type="GO" id="GO:0004185">
    <property type="term" value="F:serine-type carboxypeptidase activity"/>
    <property type="evidence" value="ECO:0007669"/>
    <property type="project" value="InterPro"/>
</dbReference>
<dbReference type="EMBL" id="LIAE01007093">
    <property type="protein sequence ID" value="PAV82014.1"/>
    <property type="molecule type" value="Genomic_DNA"/>
</dbReference>
<dbReference type="SUPFAM" id="SSF53474">
    <property type="entry name" value="alpha/beta-Hydrolases"/>
    <property type="match status" value="1"/>
</dbReference>
<dbReference type="AlphaFoldDB" id="A0A2A2L786"/>
<evidence type="ECO:0000256" key="1">
    <source>
        <dbReference type="ARBA" id="ARBA00009431"/>
    </source>
</evidence>
<gene>
    <name evidence="2" type="ORF">WR25_13877</name>
</gene>
<evidence type="ECO:0000313" key="2">
    <source>
        <dbReference type="EMBL" id="PAV82014.1"/>
    </source>
</evidence>
<dbReference type="PROSITE" id="PS00560">
    <property type="entry name" value="CARBOXYPEPT_SER_HIS"/>
    <property type="match status" value="1"/>
</dbReference>
<dbReference type="InterPro" id="IPR001563">
    <property type="entry name" value="Peptidase_S10"/>
</dbReference>
<reference evidence="2 3" key="1">
    <citation type="journal article" date="2017" name="Curr. Biol.">
        <title>Genome architecture and evolution of a unichromosomal asexual nematode.</title>
        <authorList>
            <person name="Fradin H."/>
            <person name="Zegar C."/>
            <person name="Gutwein M."/>
            <person name="Lucas J."/>
            <person name="Kovtun M."/>
            <person name="Corcoran D."/>
            <person name="Baugh L.R."/>
            <person name="Kiontke K."/>
            <person name="Gunsalus K."/>
            <person name="Fitch D.H."/>
            <person name="Piano F."/>
        </authorList>
    </citation>
    <scope>NUCLEOTIDE SEQUENCE [LARGE SCALE GENOMIC DNA]</scope>
    <source>
        <strain evidence="2">PF1309</strain>
    </source>
</reference>
<evidence type="ECO:0000313" key="3">
    <source>
        <dbReference type="Proteomes" id="UP000218231"/>
    </source>
</evidence>
<dbReference type="Proteomes" id="UP000218231">
    <property type="component" value="Unassembled WGS sequence"/>
</dbReference>
<sequence length="92" mass="10381">MNQQFVTSLNLTYIPTHSNNPFGHWIMTDESGHITTGGMLSSYEEGLDMLTIRGAGHMVPTDKPKEALQMIYNFINKLDYSTPFPDSEHCTN</sequence>
<dbReference type="Gene3D" id="3.40.50.12670">
    <property type="match status" value="1"/>
</dbReference>
<proteinExistence type="inferred from homology"/>
<protein>
    <submittedName>
        <fullName evidence="2">Uncharacterized protein</fullName>
    </submittedName>
</protein>
<dbReference type="STRING" id="2018661.A0A2A2L786"/>
<dbReference type="Pfam" id="PF00450">
    <property type="entry name" value="Peptidase_S10"/>
    <property type="match status" value="1"/>
</dbReference>
<keyword evidence="3" id="KW-1185">Reference proteome</keyword>
<accession>A0A2A2L786</accession>
<name>A0A2A2L786_9BILA</name>
<dbReference type="InterPro" id="IPR033124">
    <property type="entry name" value="Ser_caboxypep_his_AS"/>
</dbReference>
<dbReference type="GO" id="GO:0006508">
    <property type="term" value="P:proteolysis"/>
    <property type="evidence" value="ECO:0007669"/>
    <property type="project" value="InterPro"/>
</dbReference>
<dbReference type="InterPro" id="IPR029058">
    <property type="entry name" value="AB_hydrolase_fold"/>
</dbReference>